<name>A0A2Y9TVQ0_9GAMM</name>
<protein>
    <submittedName>
        <fullName evidence="1">Uncharacterized protein</fullName>
    </submittedName>
</protein>
<sequence length="86" mass="9723">MISSPSISHALVIAVSAGNRVKEVSDSWSKVEMVIHMSDVLTSDVRRTIEKEEPSLRYWSIEEEPDNPASEGFICDEYHVELSFPK</sequence>
<gene>
    <name evidence="1" type="ORF">HYN51_03870</name>
</gene>
<dbReference type="Proteomes" id="UP000244908">
    <property type="component" value="Chromosome"/>
</dbReference>
<dbReference type="EMBL" id="CP029185">
    <property type="protein sequence ID" value="AWH87773.1"/>
    <property type="molecule type" value="Genomic_DNA"/>
</dbReference>
<dbReference type="AlphaFoldDB" id="A0A2Y9TVQ0"/>
<reference evidence="1 2" key="1">
    <citation type="journal article" date="2019" name="Int. J. Syst. Evol. Microbiol.">
        <title>Limnobaculum parvum gen. nov., sp. nov., isolated from a freshwater lake.</title>
        <authorList>
            <person name="Baek C."/>
            <person name="Shin S.K."/>
            <person name="Yi H."/>
        </authorList>
    </citation>
    <scope>NUCLEOTIDE SEQUENCE [LARGE SCALE GENOMIC DNA]</scope>
    <source>
        <strain evidence="1 2">HYN0051</strain>
    </source>
</reference>
<accession>A0A2Y9TVQ0</accession>
<dbReference type="OrthoDB" id="9157277at2"/>
<proteinExistence type="predicted"/>
<keyword evidence="2" id="KW-1185">Reference proteome</keyword>
<dbReference type="KEGG" id="lpv:HYN51_03870"/>
<organism evidence="1 2">
    <name type="scientific">Limnobaculum parvum</name>
    <dbReference type="NCBI Taxonomy" id="2172103"/>
    <lineage>
        <taxon>Bacteria</taxon>
        <taxon>Pseudomonadati</taxon>
        <taxon>Pseudomonadota</taxon>
        <taxon>Gammaproteobacteria</taxon>
        <taxon>Enterobacterales</taxon>
        <taxon>Budviciaceae</taxon>
        <taxon>Limnobaculum</taxon>
    </lineage>
</organism>
<evidence type="ECO:0000313" key="2">
    <source>
        <dbReference type="Proteomes" id="UP000244908"/>
    </source>
</evidence>
<dbReference type="RefSeq" id="WP_108899861.1">
    <property type="nucleotide sequence ID" value="NZ_CP029185.2"/>
</dbReference>
<evidence type="ECO:0000313" key="1">
    <source>
        <dbReference type="EMBL" id="AWH87773.1"/>
    </source>
</evidence>